<gene>
    <name evidence="1" type="ORF">S03H2_13173</name>
</gene>
<proteinExistence type="predicted"/>
<dbReference type="EMBL" id="BARU01006690">
    <property type="protein sequence ID" value="GAH35527.1"/>
    <property type="molecule type" value="Genomic_DNA"/>
</dbReference>
<sequence length="29" mass="3056">CLQGTVGLDRTGGTKFTITFTEPKDKQGG</sequence>
<dbReference type="AlphaFoldDB" id="X1ESK1"/>
<name>X1ESK1_9ZZZZ</name>
<comment type="caution">
    <text evidence="1">The sequence shown here is derived from an EMBL/GenBank/DDBJ whole genome shotgun (WGS) entry which is preliminary data.</text>
</comment>
<evidence type="ECO:0000313" key="1">
    <source>
        <dbReference type="EMBL" id="GAH35527.1"/>
    </source>
</evidence>
<reference evidence="1" key="1">
    <citation type="journal article" date="2014" name="Front. Microbiol.">
        <title>High frequency of phylogenetically diverse reductive dehalogenase-homologous genes in deep subseafloor sedimentary metagenomes.</title>
        <authorList>
            <person name="Kawai M."/>
            <person name="Futagami T."/>
            <person name="Toyoda A."/>
            <person name="Takaki Y."/>
            <person name="Nishi S."/>
            <person name="Hori S."/>
            <person name="Arai W."/>
            <person name="Tsubouchi T."/>
            <person name="Morono Y."/>
            <person name="Uchiyama I."/>
            <person name="Ito T."/>
            <person name="Fujiyama A."/>
            <person name="Inagaki F."/>
            <person name="Takami H."/>
        </authorList>
    </citation>
    <scope>NUCLEOTIDE SEQUENCE</scope>
    <source>
        <strain evidence="1">Expedition CK06-06</strain>
    </source>
</reference>
<feature type="non-terminal residue" evidence="1">
    <location>
        <position position="1"/>
    </location>
</feature>
<accession>X1ESK1</accession>
<protein>
    <submittedName>
        <fullName evidence="1">Uncharacterized protein</fullName>
    </submittedName>
</protein>
<organism evidence="1">
    <name type="scientific">marine sediment metagenome</name>
    <dbReference type="NCBI Taxonomy" id="412755"/>
    <lineage>
        <taxon>unclassified sequences</taxon>
        <taxon>metagenomes</taxon>
        <taxon>ecological metagenomes</taxon>
    </lineage>
</organism>